<organism evidence="4 5">
    <name type="scientific">Microbacterium hominis</name>
    <dbReference type="NCBI Taxonomy" id="162426"/>
    <lineage>
        <taxon>Bacteria</taxon>
        <taxon>Bacillati</taxon>
        <taxon>Actinomycetota</taxon>
        <taxon>Actinomycetes</taxon>
        <taxon>Micrococcales</taxon>
        <taxon>Microbacteriaceae</taxon>
        <taxon>Microbacterium</taxon>
    </lineage>
</organism>
<dbReference type="InterPro" id="IPR009081">
    <property type="entry name" value="PP-bd_ACP"/>
</dbReference>
<evidence type="ECO:0000313" key="4">
    <source>
        <dbReference type="EMBL" id="QKJ20295.1"/>
    </source>
</evidence>
<sequence>MPAQLVATEVEEWLTGRVLAYGKVAADSFTVDTPLTELGLDSVYALTLCGDIEDEFELEVDPTIVWDYPTIRELAEGISQLAAE</sequence>
<gene>
    <name evidence="4" type="ORF">HQM25_13625</name>
</gene>
<dbReference type="EMBL" id="CP054038">
    <property type="protein sequence ID" value="QKJ20295.1"/>
    <property type="molecule type" value="Genomic_DNA"/>
</dbReference>
<evidence type="ECO:0000256" key="2">
    <source>
        <dbReference type="ARBA" id="ARBA00022553"/>
    </source>
</evidence>
<dbReference type="SMART" id="SM00823">
    <property type="entry name" value="PKS_PP"/>
    <property type="match status" value="1"/>
</dbReference>
<dbReference type="AlphaFoldDB" id="A0A7D4PNI6"/>
<evidence type="ECO:0000256" key="1">
    <source>
        <dbReference type="ARBA" id="ARBA00022450"/>
    </source>
</evidence>
<dbReference type="InterPro" id="IPR036736">
    <property type="entry name" value="ACP-like_sf"/>
</dbReference>
<keyword evidence="1" id="KW-0596">Phosphopantetheine</keyword>
<evidence type="ECO:0000313" key="5">
    <source>
        <dbReference type="Proteomes" id="UP000502498"/>
    </source>
</evidence>
<proteinExistence type="predicted"/>
<dbReference type="Proteomes" id="UP000502498">
    <property type="component" value="Chromosome"/>
</dbReference>
<dbReference type="InterPro" id="IPR020806">
    <property type="entry name" value="PKS_PP-bd"/>
</dbReference>
<dbReference type="PROSITE" id="PS50075">
    <property type="entry name" value="CARRIER"/>
    <property type="match status" value="1"/>
</dbReference>
<name>A0A7D4PNI6_9MICO</name>
<evidence type="ECO:0000259" key="3">
    <source>
        <dbReference type="PROSITE" id="PS50075"/>
    </source>
</evidence>
<protein>
    <submittedName>
        <fullName evidence="4">Acyl carrier protein</fullName>
    </submittedName>
</protein>
<dbReference type="SUPFAM" id="SSF47336">
    <property type="entry name" value="ACP-like"/>
    <property type="match status" value="1"/>
</dbReference>
<keyword evidence="2" id="KW-0597">Phosphoprotein</keyword>
<dbReference type="Pfam" id="PF00550">
    <property type="entry name" value="PP-binding"/>
    <property type="match status" value="1"/>
</dbReference>
<dbReference type="Gene3D" id="1.10.1200.10">
    <property type="entry name" value="ACP-like"/>
    <property type="match status" value="1"/>
</dbReference>
<dbReference type="GO" id="GO:0031177">
    <property type="term" value="F:phosphopantetheine binding"/>
    <property type="evidence" value="ECO:0007669"/>
    <property type="project" value="InterPro"/>
</dbReference>
<accession>A0A7D4PNI6</accession>
<dbReference type="RefSeq" id="WP_172990730.1">
    <property type="nucleotide sequence ID" value="NZ_CP054038.1"/>
</dbReference>
<dbReference type="SMART" id="SM01294">
    <property type="entry name" value="PKS_PP_betabranch"/>
    <property type="match status" value="1"/>
</dbReference>
<feature type="domain" description="Carrier" evidence="3">
    <location>
        <begin position="1"/>
        <end position="82"/>
    </location>
</feature>
<reference evidence="4 5" key="1">
    <citation type="submission" date="2020-05" db="EMBL/GenBank/DDBJ databases">
        <title>Strain PA2F3 complete genome.</title>
        <authorList>
            <person name="Kim Y.-S."/>
            <person name="Kim S.-J."/>
            <person name="Jung H.-k."/>
            <person name="Kim S.-E."/>
            <person name="Kim K.-H."/>
        </authorList>
    </citation>
    <scope>NUCLEOTIDE SEQUENCE [LARGE SCALE GENOMIC DNA]</scope>
    <source>
        <strain evidence="4 5">PA2F3</strain>
    </source>
</reference>